<evidence type="ECO:0000256" key="1">
    <source>
        <dbReference type="SAM" id="MobiDB-lite"/>
    </source>
</evidence>
<feature type="compositionally biased region" description="Basic and acidic residues" evidence="1">
    <location>
        <begin position="51"/>
        <end position="77"/>
    </location>
</feature>
<evidence type="ECO:0000313" key="2">
    <source>
        <dbReference type="EMBL" id="CAD6445889.1"/>
    </source>
</evidence>
<dbReference type="Proteomes" id="UP000624404">
    <property type="component" value="Unassembled WGS sequence"/>
</dbReference>
<comment type="caution">
    <text evidence="2">The sequence shown here is derived from an EMBL/GenBank/DDBJ whole genome shotgun (WGS) entry which is preliminary data.</text>
</comment>
<accession>A0A8H2VW05</accession>
<sequence>MSGLEPDYEENEYGNIIRRAPVNYPSRLMNHSPEPEATKEYCPLRALSDNEGMRKKSPENLDRACKETIENTKRANK</sequence>
<keyword evidence="3" id="KW-1185">Reference proteome</keyword>
<dbReference type="EMBL" id="CAJHIA010000017">
    <property type="protein sequence ID" value="CAD6445889.1"/>
    <property type="molecule type" value="Genomic_DNA"/>
</dbReference>
<reference evidence="2" key="1">
    <citation type="submission" date="2020-10" db="EMBL/GenBank/DDBJ databases">
        <authorList>
            <person name="Kusch S."/>
        </authorList>
    </citation>
    <scope>NUCLEOTIDE SEQUENCE</scope>
    <source>
        <strain evidence="2">SwB9</strain>
    </source>
</reference>
<evidence type="ECO:0000313" key="3">
    <source>
        <dbReference type="Proteomes" id="UP000624404"/>
    </source>
</evidence>
<feature type="region of interest" description="Disordered" evidence="1">
    <location>
        <begin position="48"/>
        <end position="77"/>
    </location>
</feature>
<dbReference type="AlphaFoldDB" id="A0A8H2VW05"/>
<dbReference type="OrthoDB" id="3554842at2759"/>
<protein>
    <submittedName>
        <fullName evidence="2">5f996888-2a20-410b-a260-80800a97afad</fullName>
    </submittedName>
</protein>
<name>A0A8H2VW05_9HELO</name>
<proteinExistence type="predicted"/>
<gene>
    <name evidence="2" type="ORF">SCLTRI_LOCUS5610</name>
</gene>
<organism evidence="2 3">
    <name type="scientific">Sclerotinia trifoliorum</name>
    <dbReference type="NCBI Taxonomy" id="28548"/>
    <lineage>
        <taxon>Eukaryota</taxon>
        <taxon>Fungi</taxon>
        <taxon>Dikarya</taxon>
        <taxon>Ascomycota</taxon>
        <taxon>Pezizomycotina</taxon>
        <taxon>Leotiomycetes</taxon>
        <taxon>Helotiales</taxon>
        <taxon>Sclerotiniaceae</taxon>
        <taxon>Sclerotinia</taxon>
    </lineage>
</organism>